<reference evidence="1 2" key="1">
    <citation type="journal article" date="2019" name="G3 (Bethesda)">
        <title>Sequencing of a Wild Apple (Malus baccata) Genome Unravels the Differences Between Cultivated and Wild Apple Species Regarding Disease Resistance and Cold Tolerance.</title>
        <authorList>
            <person name="Chen X."/>
        </authorList>
    </citation>
    <scope>NUCLEOTIDE SEQUENCE [LARGE SCALE GENOMIC DNA]</scope>
    <source>
        <strain evidence="2">cv. Shandingzi</strain>
        <tissue evidence="1">Leaves</tissue>
    </source>
</reference>
<dbReference type="AlphaFoldDB" id="A0A540LQ00"/>
<dbReference type="Proteomes" id="UP000315295">
    <property type="component" value="Unassembled WGS sequence"/>
</dbReference>
<sequence>MAPNPNKPYRVCDNCFAKLRRATETNSSSGSAISRRASMSQGFNELIQNNFKEMESGSSKRNKKMDFSSNRVIPIANGVSEPRALDGSSKKLFSAPSGLTLLKVGDDAKSKNVSLSEEVLKLKAQGDEQQ</sequence>
<proteinExistence type="predicted"/>
<evidence type="ECO:0000313" key="1">
    <source>
        <dbReference type="EMBL" id="TQD88545.1"/>
    </source>
</evidence>
<evidence type="ECO:0000313" key="2">
    <source>
        <dbReference type="Proteomes" id="UP000315295"/>
    </source>
</evidence>
<name>A0A540LQ00_MALBA</name>
<gene>
    <name evidence="1" type="ORF">C1H46_025864</name>
</gene>
<comment type="caution">
    <text evidence="1">The sequence shown here is derived from an EMBL/GenBank/DDBJ whole genome shotgun (WGS) entry which is preliminary data.</text>
</comment>
<protein>
    <submittedName>
        <fullName evidence="1">Uncharacterized protein</fullName>
    </submittedName>
</protein>
<organism evidence="1 2">
    <name type="scientific">Malus baccata</name>
    <name type="common">Siberian crab apple</name>
    <name type="synonym">Pyrus baccata</name>
    <dbReference type="NCBI Taxonomy" id="106549"/>
    <lineage>
        <taxon>Eukaryota</taxon>
        <taxon>Viridiplantae</taxon>
        <taxon>Streptophyta</taxon>
        <taxon>Embryophyta</taxon>
        <taxon>Tracheophyta</taxon>
        <taxon>Spermatophyta</taxon>
        <taxon>Magnoliopsida</taxon>
        <taxon>eudicotyledons</taxon>
        <taxon>Gunneridae</taxon>
        <taxon>Pentapetalae</taxon>
        <taxon>rosids</taxon>
        <taxon>fabids</taxon>
        <taxon>Rosales</taxon>
        <taxon>Rosaceae</taxon>
        <taxon>Amygdaloideae</taxon>
        <taxon>Maleae</taxon>
        <taxon>Malus</taxon>
    </lineage>
</organism>
<dbReference type="STRING" id="106549.A0A540LQ00"/>
<accession>A0A540LQ00</accession>
<dbReference type="EMBL" id="VIEB01000507">
    <property type="protein sequence ID" value="TQD88545.1"/>
    <property type="molecule type" value="Genomic_DNA"/>
</dbReference>
<keyword evidence="2" id="KW-1185">Reference proteome</keyword>